<evidence type="ECO:0000313" key="2">
    <source>
        <dbReference type="Proteomes" id="UP000191931"/>
    </source>
</evidence>
<keyword evidence="2" id="KW-1185">Reference proteome</keyword>
<accession>A0A1W1H6E3</accession>
<dbReference type="RefSeq" id="WP_245809388.1">
    <property type="nucleotide sequence ID" value="NZ_LT828547.1"/>
</dbReference>
<reference evidence="1 2" key="1">
    <citation type="submission" date="2017-03" db="EMBL/GenBank/DDBJ databases">
        <authorList>
            <person name="Afonso C.L."/>
            <person name="Miller P.J."/>
            <person name="Scott M.A."/>
            <person name="Spackman E."/>
            <person name="Goraichik I."/>
            <person name="Dimitrov K.M."/>
            <person name="Suarez D.L."/>
            <person name="Swayne D.E."/>
        </authorList>
    </citation>
    <scope>NUCLEOTIDE SEQUENCE [LARGE SCALE GENOMIC DNA]</scope>
    <source>
        <strain evidence="1">PRJEB14757</strain>
    </source>
</reference>
<dbReference type="EMBL" id="FWEV01000028">
    <property type="protein sequence ID" value="SLM28033.1"/>
    <property type="molecule type" value="Genomic_DNA"/>
</dbReference>
<protein>
    <recommendedName>
        <fullName evidence="3">Type II toxin-antitoxin system RelE/ParE family toxin</fullName>
    </recommendedName>
</protein>
<organism evidence="1 2">
    <name type="scientific">Desulfamplus magnetovallimortis</name>
    <dbReference type="NCBI Taxonomy" id="1246637"/>
    <lineage>
        <taxon>Bacteria</taxon>
        <taxon>Pseudomonadati</taxon>
        <taxon>Thermodesulfobacteriota</taxon>
        <taxon>Desulfobacteria</taxon>
        <taxon>Desulfobacterales</taxon>
        <taxon>Desulfobacteraceae</taxon>
        <taxon>Desulfamplus</taxon>
    </lineage>
</organism>
<dbReference type="PIRSF" id="PIRSF018634">
    <property type="entry name" value="UCP018634"/>
    <property type="match status" value="1"/>
</dbReference>
<proteinExistence type="predicted"/>
<evidence type="ECO:0000313" key="1">
    <source>
        <dbReference type="EMBL" id="SLM28033.1"/>
    </source>
</evidence>
<dbReference type="AlphaFoldDB" id="A0A1W1H6E3"/>
<name>A0A1W1H6E3_9BACT</name>
<dbReference type="STRING" id="1246637.MTBBW1_1230004"/>
<evidence type="ECO:0008006" key="3">
    <source>
        <dbReference type="Google" id="ProtNLM"/>
    </source>
</evidence>
<gene>
    <name evidence="1" type="ORF">MTBBW1_1230004</name>
</gene>
<dbReference type="Pfam" id="PF06296">
    <property type="entry name" value="RelE"/>
    <property type="match status" value="1"/>
</dbReference>
<dbReference type="InterPro" id="IPR009387">
    <property type="entry name" value="HigB-2"/>
</dbReference>
<sequence length="124" mass="14328">MPMKTLSTKWFRKWLKKTKIKNQEVLKAVDNLENNLSTADLGSGLYKIRVSSTNRGKSSAFRTIVVYKKEDRAIFIYGFAKNEKSNIDKSELQYFKKLGKDLLSLGPNQLQHAIEQQILFDLEV</sequence>
<dbReference type="Proteomes" id="UP000191931">
    <property type="component" value="Unassembled WGS sequence"/>
</dbReference>